<comment type="caution">
    <text evidence="5">The sequence shown here is derived from an EMBL/GenBank/DDBJ whole genome shotgun (WGS) entry which is preliminary data.</text>
</comment>
<dbReference type="SUPFAM" id="SSF46785">
    <property type="entry name" value="Winged helix' DNA-binding domain"/>
    <property type="match status" value="1"/>
</dbReference>
<keyword evidence="3" id="KW-0804">Transcription</keyword>
<dbReference type="SMART" id="SM00347">
    <property type="entry name" value="HTH_MARR"/>
    <property type="match status" value="1"/>
</dbReference>
<dbReference type="PANTHER" id="PTHR35790">
    <property type="entry name" value="HTH-TYPE TRANSCRIPTIONAL REGULATOR PCHR"/>
    <property type="match status" value="1"/>
</dbReference>
<keyword evidence="2" id="KW-0238">DNA-binding</keyword>
<evidence type="ECO:0000256" key="3">
    <source>
        <dbReference type="ARBA" id="ARBA00023163"/>
    </source>
</evidence>
<dbReference type="InterPro" id="IPR000835">
    <property type="entry name" value="HTH_MarR-typ"/>
</dbReference>
<name>A0A419SUG6_9FIRM</name>
<dbReference type="EMBL" id="MCIA01000033">
    <property type="protein sequence ID" value="RKD28880.1"/>
    <property type="molecule type" value="Genomic_DNA"/>
</dbReference>
<keyword evidence="6" id="KW-1185">Reference proteome</keyword>
<gene>
    <name evidence="5" type="ORF">BET01_09050</name>
</gene>
<dbReference type="Gene3D" id="1.10.10.10">
    <property type="entry name" value="Winged helix-like DNA-binding domain superfamily/Winged helix DNA-binding domain"/>
    <property type="match status" value="1"/>
</dbReference>
<dbReference type="AlphaFoldDB" id="A0A419SUG6"/>
<evidence type="ECO:0000256" key="1">
    <source>
        <dbReference type="ARBA" id="ARBA00023015"/>
    </source>
</evidence>
<dbReference type="Proteomes" id="UP000284277">
    <property type="component" value="Unassembled WGS sequence"/>
</dbReference>
<dbReference type="OrthoDB" id="5461037at2"/>
<dbReference type="InterPro" id="IPR023187">
    <property type="entry name" value="Tscrpt_reg_MarR-type_CS"/>
</dbReference>
<dbReference type="GO" id="GO:0003700">
    <property type="term" value="F:DNA-binding transcription factor activity"/>
    <property type="evidence" value="ECO:0007669"/>
    <property type="project" value="InterPro"/>
</dbReference>
<keyword evidence="1" id="KW-0805">Transcription regulation</keyword>
<dbReference type="PROSITE" id="PS01117">
    <property type="entry name" value="HTH_MARR_1"/>
    <property type="match status" value="1"/>
</dbReference>
<protein>
    <submittedName>
        <fullName evidence="5">Transcriptional regulator</fullName>
    </submittedName>
</protein>
<feature type="domain" description="HTH marR-type" evidence="4">
    <location>
        <begin position="14"/>
        <end position="160"/>
    </location>
</feature>
<evidence type="ECO:0000256" key="2">
    <source>
        <dbReference type="ARBA" id="ARBA00023125"/>
    </source>
</evidence>
<dbReference type="Pfam" id="PF01047">
    <property type="entry name" value="MarR"/>
    <property type="match status" value="1"/>
</dbReference>
<dbReference type="InterPro" id="IPR036388">
    <property type="entry name" value="WH-like_DNA-bd_sf"/>
</dbReference>
<dbReference type="RefSeq" id="WP_120198324.1">
    <property type="nucleotide sequence ID" value="NZ_MCIA01000033.1"/>
</dbReference>
<evidence type="ECO:0000259" key="4">
    <source>
        <dbReference type="PROSITE" id="PS50995"/>
    </source>
</evidence>
<organism evidence="5 6">
    <name type="scientific">Lacrimispora algidixylanolytica</name>
    <dbReference type="NCBI Taxonomy" id="94868"/>
    <lineage>
        <taxon>Bacteria</taxon>
        <taxon>Bacillati</taxon>
        <taxon>Bacillota</taxon>
        <taxon>Clostridia</taxon>
        <taxon>Lachnospirales</taxon>
        <taxon>Lachnospiraceae</taxon>
        <taxon>Lacrimispora</taxon>
    </lineage>
</organism>
<dbReference type="PANTHER" id="PTHR35790:SF4">
    <property type="entry name" value="HTH-TYPE TRANSCRIPTIONAL REGULATOR PCHR"/>
    <property type="match status" value="1"/>
</dbReference>
<accession>A0A419SUG6</accession>
<dbReference type="PROSITE" id="PS50995">
    <property type="entry name" value="HTH_MARR_2"/>
    <property type="match status" value="1"/>
</dbReference>
<proteinExistence type="predicted"/>
<dbReference type="GO" id="GO:0003677">
    <property type="term" value="F:DNA binding"/>
    <property type="evidence" value="ECO:0007669"/>
    <property type="project" value="UniProtKB-KW"/>
</dbReference>
<sequence>MKTENSKFEVDITINKLVTVFEHISNMMDGHEEEVRNLLLKNDFKDIQNMNLMLSEIHAIDCIGKNQLTNSTFISKELNMTKGAISKITSKLLKKELIKGNHLENNKKEIYYTLTAQGKEIFKIHEILHKDEHEKFVKIFREYNKEVLSTVNNFLDDLITNL</sequence>
<reference evidence="5 6" key="1">
    <citation type="submission" date="2016-08" db="EMBL/GenBank/DDBJ databases">
        <title>A new outlook on sporulation: Clostridium algidixylanolyticum.</title>
        <authorList>
            <person name="Poppleton D.I."/>
            <person name="Gribaldo S."/>
        </authorList>
    </citation>
    <scope>NUCLEOTIDE SEQUENCE [LARGE SCALE GENOMIC DNA]</scope>
    <source>
        <strain evidence="5 6">SPL73</strain>
    </source>
</reference>
<evidence type="ECO:0000313" key="6">
    <source>
        <dbReference type="Proteomes" id="UP000284277"/>
    </source>
</evidence>
<dbReference type="InterPro" id="IPR052067">
    <property type="entry name" value="Metal_resp_HTH_trans_reg"/>
</dbReference>
<evidence type="ECO:0000313" key="5">
    <source>
        <dbReference type="EMBL" id="RKD28880.1"/>
    </source>
</evidence>
<dbReference type="InterPro" id="IPR036390">
    <property type="entry name" value="WH_DNA-bd_sf"/>
</dbReference>